<keyword evidence="5" id="KW-1185">Reference proteome</keyword>
<dbReference type="GO" id="GO:0016758">
    <property type="term" value="F:hexosyltransferase activity"/>
    <property type="evidence" value="ECO:0007669"/>
    <property type="project" value="UniProtKB-ARBA"/>
</dbReference>
<keyword evidence="2 4" id="KW-0808">Transferase</keyword>
<dbReference type="RefSeq" id="WP_149054648.1">
    <property type="nucleotide sequence ID" value="NZ_CP043420.1"/>
</dbReference>
<dbReference type="KEGG" id="kuy:FY550_15520"/>
<dbReference type="Pfam" id="PF00535">
    <property type="entry name" value="Glycos_transf_2"/>
    <property type="match status" value="1"/>
</dbReference>
<protein>
    <submittedName>
        <fullName evidence="4">Glycosyltransferase</fullName>
    </submittedName>
</protein>
<evidence type="ECO:0000256" key="2">
    <source>
        <dbReference type="ARBA" id="ARBA00022679"/>
    </source>
</evidence>
<proteinExistence type="predicted"/>
<evidence type="ECO:0000256" key="1">
    <source>
        <dbReference type="ARBA" id="ARBA00022676"/>
    </source>
</evidence>
<evidence type="ECO:0000313" key="5">
    <source>
        <dbReference type="Proteomes" id="UP000322553"/>
    </source>
</evidence>
<reference evidence="4 5" key="1">
    <citation type="submission" date="2019-08" db="EMBL/GenBank/DDBJ databases">
        <title>Complete genome sequence of Kushneria sp. YCWA18, a halophilic phosphate-solubilizing bacterium isolated from Daqiao saltern in China.</title>
        <authorList>
            <person name="Du G.-X."/>
            <person name="Qu L.-Y."/>
        </authorList>
    </citation>
    <scope>NUCLEOTIDE SEQUENCE [LARGE SCALE GENOMIC DNA]</scope>
    <source>
        <strain evidence="4 5">YCWA18</strain>
    </source>
</reference>
<organism evidence="4 5">
    <name type="scientific">Kushneria phosphatilytica</name>
    <dbReference type="NCBI Taxonomy" id="657387"/>
    <lineage>
        <taxon>Bacteria</taxon>
        <taxon>Pseudomonadati</taxon>
        <taxon>Pseudomonadota</taxon>
        <taxon>Gammaproteobacteria</taxon>
        <taxon>Oceanospirillales</taxon>
        <taxon>Halomonadaceae</taxon>
        <taxon>Kushneria</taxon>
    </lineage>
</organism>
<dbReference type="AlphaFoldDB" id="A0A5C1A5J9"/>
<dbReference type="EMBL" id="CP043420">
    <property type="protein sequence ID" value="QEL12409.1"/>
    <property type="molecule type" value="Genomic_DNA"/>
</dbReference>
<gene>
    <name evidence="4" type="ORF">FY550_15520</name>
</gene>
<feature type="domain" description="Glycosyltransferase 2-like" evidence="3">
    <location>
        <begin position="13"/>
        <end position="131"/>
    </location>
</feature>
<sequence>MDTIGREHDAWLTVGIAAYNNAAHIRAAIDSVVRQTDQRVNIIVVNDGSRDDTLKRIQSLVAGYPSATRARVLVIDQPNAGVATVRNLTIDRTTTPFLTFLDGDDYWLRDYYTRLEALIGDVSALIAGEVDLIEYNAIADPGGLTAREGWTGDRLLPFNALGDYRGPLTPEQLEQLFITSEWYVWTRIYRLSLFDSLRFPETLHFEDMMLTPLLYLRARQVIATREALIAYRINPHGQARNTRLRDLEDVGRIIEQHAELAHQSQGEERRLMALLACQDALYYKTVANRIDGYFASLPRIRQVIKSLRPLKARHQLALPSNTRLLMLSPLLSNLYSWLKWLQLECRRAIRPAPSGSFVQWYRPGRRAHADGGGNARSDHRPPGP</sequence>
<dbReference type="InterPro" id="IPR029044">
    <property type="entry name" value="Nucleotide-diphossugar_trans"/>
</dbReference>
<dbReference type="InterPro" id="IPR001173">
    <property type="entry name" value="Glyco_trans_2-like"/>
</dbReference>
<name>A0A5C1A5J9_9GAMM</name>
<evidence type="ECO:0000259" key="3">
    <source>
        <dbReference type="Pfam" id="PF00535"/>
    </source>
</evidence>
<keyword evidence="1" id="KW-0328">Glycosyltransferase</keyword>
<dbReference type="Gene3D" id="3.90.550.10">
    <property type="entry name" value="Spore Coat Polysaccharide Biosynthesis Protein SpsA, Chain A"/>
    <property type="match status" value="1"/>
</dbReference>
<evidence type="ECO:0000313" key="4">
    <source>
        <dbReference type="EMBL" id="QEL12409.1"/>
    </source>
</evidence>
<dbReference type="CDD" id="cd00761">
    <property type="entry name" value="Glyco_tranf_GTA_type"/>
    <property type="match status" value="1"/>
</dbReference>
<dbReference type="Proteomes" id="UP000322553">
    <property type="component" value="Chromosome"/>
</dbReference>
<accession>A0A5C1A5J9</accession>
<dbReference type="SUPFAM" id="SSF53448">
    <property type="entry name" value="Nucleotide-diphospho-sugar transferases"/>
    <property type="match status" value="1"/>
</dbReference>
<dbReference type="PANTHER" id="PTHR22916">
    <property type="entry name" value="GLYCOSYLTRANSFERASE"/>
    <property type="match status" value="1"/>
</dbReference>
<dbReference type="PANTHER" id="PTHR22916:SF51">
    <property type="entry name" value="GLYCOSYLTRANSFERASE EPSH-RELATED"/>
    <property type="match status" value="1"/>
</dbReference>